<name>A0A0N5AGS5_9BILA</name>
<protein>
    <submittedName>
        <fullName evidence="3">Uncharacterized protein</fullName>
    </submittedName>
</protein>
<dbReference type="AlphaFoldDB" id="A0A0N5AGS5"/>
<keyword evidence="2" id="KW-1185">Reference proteome</keyword>
<evidence type="ECO:0000313" key="3">
    <source>
        <dbReference type="WBParaSite" id="SMUV_0000354301-mRNA-1"/>
    </source>
</evidence>
<feature type="compositionally biased region" description="Basic and acidic residues" evidence="1">
    <location>
        <begin position="99"/>
        <end position="113"/>
    </location>
</feature>
<dbReference type="WBParaSite" id="SMUV_0000354301-mRNA-1">
    <property type="protein sequence ID" value="SMUV_0000354301-mRNA-1"/>
    <property type="gene ID" value="SMUV_0000354301"/>
</dbReference>
<sequence>MSGRRKAAPIKVLELREDGICESGLELSPCTSGHLFKQHHHHHNHHQQQQQQQQQTDQHNQQDQQQQQQQLQDQQQQQQQQLNTDEEVPSGLTLQSTKMIDKPSDETANHREPSPSTMEEVIS</sequence>
<evidence type="ECO:0000313" key="2">
    <source>
        <dbReference type="Proteomes" id="UP000046393"/>
    </source>
</evidence>
<reference evidence="3" key="1">
    <citation type="submission" date="2017-02" db="UniProtKB">
        <authorList>
            <consortium name="WormBaseParasite"/>
        </authorList>
    </citation>
    <scope>IDENTIFICATION</scope>
</reference>
<organism evidence="2 3">
    <name type="scientific">Syphacia muris</name>
    <dbReference type="NCBI Taxonomy" id="451379"/>
    <lineage>
        <taxon>Eukaryota</taxon>
        <taxon>Metazoa</taxon>
        <taxon>Ecdysozoa</taxon>
        <taxon>Nematoda</taxon>
        <taxon>Chromadorea</taxon>
        <taxon>Rhabditida</taxon>
        <taxon>Spirurina</taxon>
        <taxon>Oxyuridomorpha</taxon>
        <taxon>Oxyuroidea</taxon>
        <taxon>Oxyuridae</taxon>
        <taxon>Syphacia</taxon>
    </lineage>
</organism>
<dbReference type="Proteomes" id="UP000046393">
    <property type="component" value="Unplaced"/>
</dbReference>
<accession>A0A0N5AGS5</accession>
<evidence type="ECO:0000256" key="1">
    <source>
        <dbReference type="SAM" id="MobiDB-lite"/>
    </source>
</evidence>
<feature type="compositionally biased region" description="Basic residues" evidence="1">
    <location>
        <begin position="36"/>
        <end position="46"/>
    </location>
</feature>
<proteinExistence type="predicted"/>
<feature type="compositionally biased region" description="Low complexity" evidence="1">
    <location>
        <begin position="47"/>
        <end position="83"/>
    </location>
</feature>
<feature type="region of interest" description="Disordered" evidence="1">
    <location>
        <begin position="24"/>
        <end position="123"/>
    </location>
</feature>